<name>A0A1S1N9C8_9GAMM</name>
<evidence type="ECO:0000259" key="1">
    <source>
        <dbReference type="Pfam" id="PF23981"/>
    </source>
</evidence>
<dbReference type="RefSeq" id="WP_070991134.1">
    <property type="nucleotide sequence ID" value="NZ_CBCSHD010000003.1"/>
</dbReference>
<proteinExistence type="predicted"/>
<reference evidence="2 3" key="1">
    <citation type="submission" date="2016-10" db="EMBL/GenBank/DDBJ databases">
        <title>Pseudoalteromonas amylolytica sp. nov., isolated from the surface seawater.</title>
        <authorList>
            <person name="Wu Y.-H."/>
            <person name="Cheng H."/>
            <person name="Jin X.-B."/>
            <person name="Wang C.-S."/>
            <person name="Xu X.-W."/>
        </authorList>
    </citation>
    <scope>NUCLEOTIDE SEQUENCE [LARGE SCALE GENOMIC DNA]</scope>
    <source>
        <strain evidence="2 3">JCM 12483</strain>
    </source>
</reference>
<evidence type="ECO:0000313" key="2">
    <source>
        <dbReference type="EMBL" id="OHU96268.1"/>
    </source>
</evidence>
<dbReference type="InterPro" id="IPR055729">
    <property type="entry name" value="DUF7305"/>
</dbReference>
<evidence type="ECO:0000313" key="3">
    <source>
        <dbReference type="Proteomes" id="UP000180253"/>
    </source>
</evidence>
<dbReference type="EMBL" id="MNAN01000027">
    <property type="protein sequence ID" value="OHU96268.1"/>
    <property type="molecule type" value="Genomic_DNA"/>
</dbReference>
<keyword evidence="3" id="KW-1185">Reference proteome</keyword>
<accession>A0A1S1N9C8</accession>
<dbReference type="AlphaFoldDB" id="A0A1S1N9C8"/>
<feature type="domain" description="DUF7305" evidence="1">
    <location>
        <begin position="422"/>
        <end position="561"/>
    </location>
</feature>
<sequence>MKKQNGFTLIKVLLLSTMAAVVVFGAMRETLVQERLSGNFQKSMNARFLSEKGIYIVAKCLKDKLIEDPSLTRDQLVMSQCSYSGGGSAGDDLKFDAFASAGDEPDIVVITSSGERYSGDSNDKLTAHYKFTPGNSASVNDSFMAGCTGVSLKGSSLIDSYDSSVGSYEQTKSSNAVINTSSSNADVVLSGHSIIKGDVNASGAINLMGSSPVYGNIKSNTGITISSGGGVRVDGNAQTLGDILHQGGEITGYVRANGSATMKSGASIANLGNDDFDIQYGGTGTFPKNESGFSQNGIHYSNSRFNVNPQLTPIEIHAPDSPQCDPLALTQNMDDVIGDSDSYPYYEVRANQHYTFAPTWAYYETVNGNSNNNGNGNGNGNGNSGNDDLSAISALQKDIYIFDTLKQQSEGVAQSDSDLEYVYGMTGFTVGSNGSVTIQGGDVIFLIDGDFSIQGGSGMTIKAGSSLSIFVTGNIDLGGSGNVYVEQHGLTTSGHAAFNIYSSQSGEGVSLGGNSDMYAKVYAPLSTVSVTGSGSLYGSIIGAFIYGSGSGDYHFDEALKTIDLGVGNEDGSIQTKPTLTFERWYYRLPNSSE</sequence>
<protein>
    <recommendedName>
        <fullName evidence="1">DUF7305 domain-containing protein</fullName>
    </recommendedName>
</protein>
<dbReference type="Proteomes" id="UP000180253">
    <property type="component" value="Unassembled WGS sequence"/>
</dbReference>
<organism evidence="2 3">
    <name type="scientific">Pseudoalteromonas byunsanensis</name>
    <dbReference type="NCBI Taxonomy" id="327939"/>
    <lineage>
        <taxon>Bacteria</taxon>
        <taxon>Pseudomonadati</taxon>
        <taxon>Pseudomonadota</taxon>
        <taxon>Gammaproteobacteria</taxon>
        <taxon>Alteromonadales</taxon>
        <taxon>Pseudoalteromonadaceae</taxon>
        <taxon>Pseudoalteromonas</taxon>
    </lineage>
</organism>
<dbReference type="OrthoDB" id="6145642at2"/>
<gene>
    <name evidence="2" type="ORF">BIW53_06905</name>
</gene>
<comment type="caution">
    <text evidence="2">The sequence shown here is derived from an EMBL/GenBank/DDBJ whole genome shotgun (WGS) entry which is preliminary data.</text>
</comment>
<dbReference type="Pfam" id="PF23981">
    <property type="entry name" value="DUF7305"/>
    <property type="match status" value="1"/>
</dbReference>
<dbReference type="STRING" id="327939.BIW53_06905"/>